<dbReference type="GO" id="GO:0004175">
    <property type="term" value="F:endopeptidase activity"/>
    <property type="evidence" value="ECO:0007669"/>
    <property type="project" value="TreeGrafter"/>
</dbReference>
<dbReference type="InterPro" id="IPR004420">
    <property type="entry name" value="Pept_A31_hyd_mat_HycI"/>
</dbReference>
<dbReference type="Proteomes" id="UP000001941">
    <property type="component" value="Chromosome"/>
</dbReference>
<dbReference type="NCBIfam" id="TIGR00142">
    <property type="entry name" value="hycI"/>
    <property type="match status" value="1"/>
</dbReference>
<evidence type="ECO:0000313" key="2">
    <source>
        <dbReference type="Proteomes" id="UP000001941"/>
    </source>
</evidence>
<dbReference type="NCBIfam" id="TIGR00072">
    <property type="entry name" value="hydrog_prot"/>
    <property type="match status" value="1"/>
</dbReference>
<dbReference type="HOGENOM" id="CLU_099037_4_1_2"/>
<dbReference type="STRING" id="323259.Mhun_2728"/>
<keyword evidence="2" id="KW-1185">Reference proteome</keyword>
<sequence length="181" mass="20435">MIENWPVTYKIIIKQYRLFEVRRERYIAVDLLLGIGNDLLGDDGVGPYIAKALLDSDWTVINAGIVPENFIRPVRERRPERIVIVDAVHMGLLPGSIRIIPHDSIRDYGIGTHQLPLTFFIEQCAPHSHVTFIGIEPGCLDPDTPLTPPVSRAAAELISLLRTHRYDHLPVLGFQGKQEQD</sequence>
<dbReference type="PRINTS" id="PR00446">
    <property type="entry name" value="HYDRGNUPTAKE"/>
</dbReference>
<dbReference type="Pfam" id="PF01750">
    <property type="entry name" value="HycI"/>
    <property type="match status" value="1"/>
</dbReference>
<accession>Q2FNC5</accession>
<dbReference type="GeneID" id="3922201"/>
<dbReference type="InterPro" id="IPR000671">
    <property type="entry name" value="Peptidase_A31"/>
</dbReference>
<proteinExistence type="predicted"/>
<organism evidence="1 2">
    <name type="scientific">Methanospirillum hungatei JF-1 (strain ATCC 27890 / DSM 864 / NBRC 100397 / JF-1)</name>
    <dbReference type="NCBI Taxonomy" id="323259"/>
    <lineage>
        <taxon>Archaea</taxon>
        <taxon>Methanobacteriati</taxon>
        <taxon>Methanobacteriota</taxon>
        <taxon>Stenosarchaea group</taxon>
        <taxon>Methanomicrobia</taxon>
        <taxon>Methanomicrobiales</taxon>
        <taxon>Methanospirillaceae</taxon>
        <taxon>Methanospirillum</taxon>
    </lineage>
</organism>
<dbReference type="KEGG" id="mhu:Mhun_2728"/>
<name>Q2FNC5_METHJ</name>
<dbReference type="MEROPS" id="A31.003"/>
<dbReference type="GO" id="GO:0008047">
    <property type="term" value="F:enzyme activator activity"/>
    <property type="evidence" value="ECO:0007669"/>
    <property type="project" value="InterPro"/>
</dbReference>
<gene>
    <name evidence="1" type="ordered locus">Mhun_2728</name>
</gene>
<dbReference type="EMBL" id="CP000254">
    <property type="protein sequence ID" value="ABD42423.1"/>
    <property type="molecule type" value="Genomic_DNA"/>
</dbReference>
<protein>
    <submittedName>
        <fullName evidence="1">Hydrogenase 3 maturation peptidase Hycl, Aspartic peptidase, MEROPS family A31</fullName>
    </submittedName>
</protein>
<dbReference type="InParanoid" id="Q2FNC5"/>
<dbReference type="EnsemblBacteria" id="ABD42423">
    <property type="protein sequence ID" value="ABD42423"/>
    <property type="gene ID" value="Mhun_2728"/>
</dbReference>
<dbReference type="Gene3D" id="3.40.50.1450">
    <property type="entry name" value="HybD-like"/>
    <property type="match status" value="1"/>
</dbReference>
<dbReference type="SUPFAM" id="SSF53163">
    <property type="entry name" value="HybD-like"/>
    <property type="match status" value="1"/>
</dbReference>
<dbReference type="eggNOG" id="arCOG04429">
    <property type="taxonomic scope" value="Archaea"/>
</dbReference>
<dbReference type="GO" id="GO:0016485">
    <property type="term" value="P:protein processing"/>
    <property type="evidence" value="ECO:0007669"/>
    <property type="project" value="TreeGrafter"/>
</dbReference>
<dbReference type="PANTHER" id="PTHR30302">
    <property type="entry name" value="HYDROGENASE 1 MATURATION PROTEASE"/>
    <property type="match status" value="1"/>
</dbReference>
<dbReference type="InterPro" id="IPR023430">
    <property type="entry name" value="Pept_HybD-like_dom_sf"/>
</dbReference>
<evidence type="ECO:0000313" key="1">
    <source>
        <dbReference type="EMBL" id="ABD42423.1"/>
    </source>
</evidence>
<dbReference type="OrthoDB" id="44145at2157"/>
<dbReference type="AlphaFoldDB" id="Q2FNC5"/>
<dbReference type="CDD" id="cd06067">
    <property type="entry name" value="H2MP_MemB-H2evol"/>
    <property type="match status" value="1"/>
</dbReference>
<reference evidence="2" key="1">
    <citation type="journal article" date="2016" name="Stand. Genomic Sci.">
        <title>Complete genome sequence of Methanospirillum hungatei type strain JF1.</title>
        <authorList>
            <person name="Gunsalus R.P."/>
            <person name="Cook L.E."/>
            <person name="Crable B."/>
            <person name="Rohlin L."/>
            <person name="McDonald E."/>
            <person name="Mouttaki H."/>
            <person name="Sieber J.R."/>
            <person name="Poweleit N."/>
            <person name="Zhou H."/>
            <person name="Lapidus A.L."/>
            <person name="Daligault H.E."/>
            <person name="Land M."/>
            <person name="Gilna P."/>
            <person name="Ivanova N."/>
            <person name="Kyrpides N."/>
            <person name="Culley D.E."/>
            <person name="McInerney M.J."/>
        </authorList>
    </citation>
    <scope>NUCLEOTIDE SEQUENCE [LARGE SCALE GENOMIC DNA]</scope>
    <source>
        <strain evidence="2">ATCC 27890 / DSM 864 / NBRC 100397 / JF-1</strain>
    </source>
</reference>
<dbReference type="RefSeq" id="WP_011449679.1">
    <property type="nucleotide sequence ID" value="NC_007796.1"/>
</dbReference>
<dbReference type="PANTHER" id="PTHR30302:SF4">
    <property type="entry name" value="HYDROGENASE 3 MATURATION PROTEASE"/>
    <property type="match status" value="1"/>
</dbReference>